<dbReference type="PANTHER" id="PTHR13939">
    <property type="entry name" value="NICOTINAMIDE-NUCLEOTIDE AMIDOHYDROLASE PNCC"/>
    <property type="match status" value="1"/>
</dbReference>
<dbReference type="Proteomes" id="UP000326331">
    <property type="component" value="Chromosome"/>
</dbReference>
<dbReference type="Gene3D" id="3.40.980.10">
    <property type="entry name" value="MoaB/Mog-like domain"/>
    <property type="match status" value="1"/>
</dbReference>
<dbReference type="PANTHER" id="PTHR13939:SF0">
    <property type="entry name" value="NMN AMIDOHYDROLASE-LIKE PROTEIN YFAY"/>
    <property type="match status" value="1"/>
</dbReference>
<dbReference type="Gene3D" id="3.90.950.20">
    <property type="entry name" value="CinA-like"/>
    <property type="match status" value="1"/>
</dbReference>
<dbReference type="CDD" id="cd00885">
    <property type="entry name" value="cinA"/>
    <property type="match status" value="1"/>
</dbReference>
<name>A0ABX6C574_9CHLR</name>
<dbReference type="PIRSF" id="PIRSF006728">
    <property type="entry name" value="CinA"/>
    <property type="match status" value="1"/>
</dbReference>
<dbReference type="NCBIfam" id="NF001813">
    <property type="entry name" value="PRK00549.1"/>
    <property type="match status" value="1"/>
</dbReference>
<organism evidence="3 4">
    <name type="scientific">Tepidiforma bonchosmolovskayae</name>
    <dbReference type="NCBI Taxonomy" id="2601677"/>
    <lineage>
        <taxon>Bacteria</taxon>
        <taxon>Bacillati</taxon>
        <taxon>Chloroflexota</taxon>
        <taxon>Tepidiformia</taxon>
        <taxon>Tepidiformales</taxon>
        <taxon>Tepidiformaceae</taxon>
        <taxon>Tepidiforma</taxon>
    </lineage>
</organism>
<dbReference type="NCBIfam" id="TIGR00200">
    <property type="entry name" value="cinA_nterm"/>
    <property type="match status" value="1"/>
</dbReference>
<dbReference type="Pfam" id="PF18146">
    <property type="entry name" value="CinA_KH"/>
    <property type="match status" value="1"/>
</dbReference>
<feature type="domain" description="MoaB/Mog" evidence="2">
    <location>
        <begin position="7"/>
        <end position="174"/>
    </location>
</feature>
<keyword evidence="4" id="KW-1185">Reference proteome</keyword>
<dbReference type="InterPro" id="IPR008136">
    <property type="entry name" value="CinA_C"/>
</dbReference>
<dbReference type="HAMAP" id="MF_00226_B">
    <property type="entry name" value="CinA_B"/>
    <property type="match status" value="1"/>
</dbReference>
<accession>A0ABX6C574</accession>
<dbReference type="Pfam" id="PF00994">
    <property type="entry name" value="MoCF_biosynth"/>
    <property type="match status" value="1"/>
</dbReference>
<dbReference type="SUPFAM" id="SSF53218">
    <property type="entry name" value="Molybdenum cofactor biosynthesis proteins"/>
    <property type="match status" value="1"/>
</dbReference>
<dbReference type="InterPro" id="IPR036653">
    <property type="entry name" value="CinA-like_C"/>
</dbReference>
<dbReference type="InterPro" id="IPR008135">
    <property type="entry name" value="Competence-induced_CinA"/>
</dbReference>
<dbReference type="SUPFAM" id="SSF142433">
    <property type="entry name" value="CinA-like"/>
    <property type="match status" value="1"/>
</dbReference>
<sequence length="419" mass="45464">MRAVKAEIIAIGTEILLGEIVDTNSAFIAQRLPELGIDLLYTSVVGDNLGRIVETLERAWNRSDLVITTGGLGPTDDDLTREGVARVLGEEPYVDPALEQRLRAWFAGRGYPMPESNIKQAWLIPSARPIENPRGTAPGWWVERDGHIIVCMPGVPSEMERMWTKEVQPELERRFAGEVLVTRTLKTVGIGEGTVDEMARPLYATPGIGIGTYARADGVHLRIGAKARTREEAWERIRPVEEALERIFGDAIWGRDDDTFEGHIADLMHQRRATLAVMESCTGGLLSSTLTDVPGASSYFVAGLVTYQTEQKIAFGVPAEVIAEHGVVSQETARAMALAVRERIGTDYGIGITGVAGPDPQDGIPPGTVHVAVATPDGEAYVITTTMNQGRAAVKRRAVTTAMLLLRRALLGQLSARPA</sequence>
<dbReference type="InterPro" id="IPR050101">
    <property type="entry name" value="CinA"/>
</dbReference>
<proteinExistence type="inferred from homology"/>
<evidence type="ECO:0000313" key="3">
    <source>
        <dbReference type="EMBL" id="QFG04223.1"/>
    </source>
</evidence>
<dbReference type="InterPro" id="IPR041424">
    <property type="entry name" value="CinA_KH"/>
</dbReference>
<dbReference type="SMART" id="SM00852">
    <property type="entry name" value="MoCF_biosynth"/>
    <property type="match status" value="1"/>
</dbReference>
<reference evidence="3 4" key="1">
    <citation type="submission" date="2019-08" db="EMBL/GenBank/DDBJ databases">
        <authorList>
            <person name="Toschakov S.V."/>
        </authorList>
    </citation>
    <scope>NUCLEOTIDE SEQUENCE [LARGE SCALE GENOMIC DNA]</scope>
    <source>
        <strain evidence="3 4">3753O</strain>
    </source>
</reference>
<dbReference type="Gene3D" id="3.30.70.2860">
    <property type="match status" value="1"/>
</dbReference>
<dbReference type="Pfam" id="PF02464">
    <property type="entry name" value="CinA"/>
    <property type="match status" value="1"/>
</dbReference>
<evidence type="ECO:0000256" key="1">
    <source>
        <dbReference type="HAMAP-Rule" id="MF_00226"/>
    </source>
</evidence>
<dbReference type="EMBL" id="CP042829">
    <property type="protein sequence ID" value="QFG04223.1"/>
    <property type="molecule type" value="Genomic_DNA"/>
</dbReference>
<dbReference type="InterPro" id="IPR036425">
    <property type="entry name" value="MoaB/Mog-like_dom_sf"/>
</dbReference>
<comment type="similarity">
    <text evidence="1">Belongs to the CinA family.</text>
</comment>
<evidence type="ECO:0000259" key="2">
    <source>
        <dbReference type="SMART" id="SM00852"/>
    </source>
</evidence>
<reference evidence="3 4" key="2">
    <citation type="submission" date="2019-10" db="EMBL/GenBank/DDBJ databases">
        <title>Thermopilla bonchosmolovskayae gen. nov., sp. nov., a moderately thermophilic Chloroflexi bacterium from a Chukotka hot spring (Arctic, Russia), representing a novel classis Thermopillaia, which include previously uncultivated lineage OLB14.</title>
        <authorList>
            <person name="Kochetkova T.V."/>
            <person name="Zayulina K.S."/>
            <person name="Zhigarkov V.S."/>
            <person name="Minaev N.V."/>
            <person name="Novikov A."/>
            <person name="Toshchakov S.V."/>
            <person name="Elcheninov A.G."/>
            <person name="Kublanov I.V."/>
        </authorList>
    </citation>
    <scope>NUCLEOTIDE SEQUENCE [LARGE SCALE GENOMIC DNA]</scope>
    <source>
        <strain evidence="3 4">3753O</strain>
    </source>
</reference>
<gene>
    <name evidence="3" type="ORF">Tbon_13380</name>
</gene>
<protein>
    <recommendedName>
        <fullName evidence="1">CinA-like protein</fullName>
    </recommendedName>
</protein>
<dbReference type="InterPro" id="IPR001453">
    <property type="entry name" value="MoaB/Mog_dom"/>
</dbReference>
<dbReference type="NCBIfam" id="TIGR00177">
    <property type="entry name" value="molyb_syn"/>
    <property type="match status" value="1"/>
</dbReference>
<dbReference type="NCBIfam" id="TIGR00199">
    <property type="entry name" value="PncC_domain"/>
    <property type="match status" value="1"/>
</dbReference>
<evidence type="ECO:0000313" key="4">
    <source>
        <dbReference type="Proteomes" id="UP000326331"/>
    </source>
</evidence>